<gene>
    <name evidence="3" type="primary">10</name>
    <name evidence="3" type="synonym">22</name>
    <name evidence="3" type="synonym">7</name>
    <name evidence="3" type="synonym">Ci-Fgf3</name>
    <name evidence="4" type="synonym">fgf3/7/10/22</name>
</gene>
<keyword evidence="5" id="KW-1185">Reference proteome</keyword>
<reference evidence="5" key="3">
    <citation type="journal article" date="2002" name="Science">
        <title>The draft genome of Ciona intestinalis: insights into chordate and vertebrate origins.</title>
        <authorList>
            <person name="Dehal P."/>
            <person name="Satou Y."/>
            <person name="Campbell R.K."/>
            <person name="Chapman J."/>
            <person name="Degnan B."/>
            <person name="De Tomaso A."/>
            <person name="Davidson B."/>
            <person name="Di Gregorio A."/>
            <person name="Gelpke M."/>
            <person name="Goodstein D.M."/>
            <person name="Harafuji N."/>
            <person name="Hastings K.E."/>
            <person name="Ho I."/>
            <person name="Hotta K."/>
            <person name="Huang W."/>
            <person name="Kawashima T."/>
            <person name="Lemaire P."/>
            <person name="Martinez D."/>
            <person name="Meinertzhagen I.A."/>
            <person name="Necula S."/>
            <person name="Nonaka M."/>
            <person name="Putnam N."/>
            <person name="Rash S."/>
            <person name="Saiga H."/>
            <person name="Satake M."/>
            <person name="Terry A."/>
            <person name="Yamada L."/>
            <person name="Wang H.G."/>
            <person name="Awazu S."/>
            <person name="Azumi K."/>
            <person name="Boore J."/>
            <person name="Branno M."/>
            <person name="Chin-Bow S."/>
            <person name="DeSantis R."/>
            <person name="Doyle S."/>
            <person name="Francino P."/>
            <person name="Keys D.N."/>
            <person name="Haga S."/>
            <person name="Hayashi H."/>
            <person name="Hino K."/>
            <person name="Imai K.S."/>
            <person name="Inaba K."/>
            <person name="Kano S."/>
            <person name="Kobayashi K."/>
            <person name="Kobayashi M."/>
            <person name="Lee B.I."/>
            <person name="Makabe K.W."/>
            <person name="Manohar C."/>
            <person name="Matassi G."/>
            <person name="Medina M."/>
            <person name="Mochizuki Y."/>
            <person name="Mount S."/>
            <person name="Morishita T."/>
            <person name="Miura S."/>
            <person name="Nakayama A."/>
            <person name="Nishizaka S."/>
            <person name="Nomoto H."/>
            <person name="Ohta F."/>
            <person name="Oishi K."/>
            <person name="Rigoutsos I."/>
            <person name="Sano M."/>
            <person name="Sasaki A."/>
            <person name="Sasakura Y."/>
            <person name="Shoguchi E."/>
            <person name="Shin-i T."/>
            <person name="Spagnuolo A."/>
            <person name="Stainier D."/>
            <person name="Suzuki M.M."/>
            <person name="Tassy O."/>
            <person name="Takatori N."/>
            <person name="Tokuoka M."/>
            <person name="Yagi K."/>
            <person name="Yoshizaki F."/>
            <person name="Wada S."/>
            <person name="Zhang C."/>
            <person name="Hyatt P.D."/>
            <person name="Larimer F."/>
            <person name="Detter C."/>
            <person name="Doggett N."/>
            <person name="Glavina T."/>
            <person name="Hawkins T."/>
            <person name="Richardson P."/>
            <person name="Lucas S."/>
            <person name="Kohara Y."/>
            <person name="Levine M."/>
            <person name="Satoh N."/>
            <person name="Rokhsar D.S."/>
        </authorList>
    </citation>
    <scope>NUCLEOTIDE SEQUENCE [LARGE SCALE GENOMIC DNA]</scope>
</reference>
<dbReference type="GO" id="GO:0005615">
    <property type="term" value="C:extracellular space"/>
    <property type="evidence" value="ECO:0000318"/>
    <property type="project" value="GO_Central"/>
</dbReference>
<dbReference type="AlphaFoldDB" id="Q8I6J7"/>
<dbReference type="HOGENOM" id="CLU_1041903_0_0_1"/>
<name>Q8I6J7_CIOIN</name>
<reference evidence="3" key="2">
    <citation type="journal article" date="2002" name="Mech. Dev.">
        <title>Region specific gene expressions in the central nervous system of the ascidian embryo.</title>
        <authorList>
            <person name="Imai K.S."/>
            <person name="Satoh N."/>
            <person name="Satou Y."/>
        </authorList>
    </citation>
    <scope>NUCLEOTIDE SEQUENCE</scope>
</reference>
<dbReference type="RefSeq" id="NP_001027763.1">
    <property type="nucleotide sequence ID" value="NM_001032591.1"/>
</dbReference>
<dbReference type="GO" id="GO:0005737">
    <property type="term" value="C:cytoplasm"/>
    <property type="evidence" value="ECO:0000318"/>
    <property type="project" value="GO_Central"/>
</dbReference>
<dbReference type="GO" id="GO:0043410">
    <property type="term" value="P:positive regulation of MAPK cascade"/>
    <property type="evidence" value="ECO:0000318"/>
    <property type="project" value="GO_Central"/>
</dbReference>
<feature type="region of interest" description="Disordered" evidence="2">
    <location>
        <begin position="249"/>
        <end position="268"/>
    </location>
</feature>
<evidence type="ECO:0000313" key="3">
    <source>
        <dbReference type="EMBL" id="BAC22066.1"/>
    </source>
</evidence>
<dbReference type="KEGG" id="cin:445789"/>
<dbReference type="GO" id="GO:0022008">
    <property type="term" value="P:neurogenesis"/>
    <property type="evidence" value="ECO:0000318"/>
    <property type="project" value="GO_Central"/>
</dbReference>
<sequence length="268" mass="30873">MLKQPEPTFKLTVTSSIFSVISTSVTSTLRQRRTTATQRHIVTSLMIIGLIVYVTGEPSMTSHGIGTCCPNNQRPAHKLYAQLILRMCELCLSGNGAKNNFIPTTMSSHYDAINLHSPVLLRHKRMVQGGDRRMYRLYNRNHYFIEIKQDGKVRGSYNKSPQTEIEVQSVAAGGVIRFYSPSTGRYLAMNRHSKLYASRNYRKIDCDFVERWQDFYATYRSLHQPGNRRRRRSKAREWYIGIDKRGRSRKGRNVKPESSSAHFLPLPI</sequence>
<dbReference type="GO" id="GO:0030334">
    <property type="term" value="P:regulation of cell migration"/>
    <property type="evidence" value="ECO:0000318"/>
    <property type="project" value="GO_Central"/>
</dbReference>
<reference evidence="4" key="4">
    <citation type="submission" date="2025-05" db="UniProtKB">
        <authorList>
            <consortium name="Ensembl"/>
        </authorList>
    </citation>
    <scope>IDENTIFICATION</scope>
</reference>
<dbReference type="OrthoDB" id="6158176at2759"/>
<dbReference type="GO" id="GO:0008543">
    <property type="term" value="P:fibroblast growth factor receptor signaling pathway"/>
    <property type="evidence" value="ECO:0000318"/>
    <property type="project" value="GO_Central"/>
</dbReference>
<evidence type="ECO:0000313" key="4">
    <source>
        <dbReference type="Ensembl" id="ENSCINP00000032792.1"/>
    </source>
</evidence>
<dbReference type="PANTHER" id="PTHR11486">
    <property type="entry name" value="FIBROBLAST GROWTH FACTOR"/>
    <property type="match status" value="1"/>
</dbReference>
<accession>A0A1W2VNB3</accession>
<dbReference type="SMR" id="Q8I6J7"/>
<dbReference type="SUPFAM" id="SSF50353">
    <property type="entry name" value="Cytokine"/>
    <property type="match status" value="1"/>
</dbReference>
<dbReference type="Ensembl" id="ENSCINT00000034100.1">
    <property type="protein sequence ID" value="ENSCINP00000032792.1"/>
    <property type="gene ID" value="ENSCING00000022521.1"/>
</dbReference>
<organism evidence="3">
    <name type="scientific">Ciona intestinalis</name>
    <name type="common">Transparent sea squirt</name>
    <name type="synonym">Ascidia intestinalis</name>
    <dbReference type="NCBI Taxonomy" id="7719"/>
    <lineage>
        <taxon>Eukaryota</taxon>
        <taxon>Metazoa</taxon>
        <taxon>Chordata</taxon>
        <taxon>Tunicata</taxon>
        <taxon>Ascidiacea</taxon>
        <taxon>Phlebobranchia</taxon>
        <taxon>Cionidae</taxon>
        <taxon>Ciona</taxon>
    </lineage>
</organism>
<dbReference type="GeneTree" id="ENSGT00940000165881"/>
<dbReference type="SMART" id="SM00442">
    <property type="entry name" value="FGF"/>
    <property type="match status" value="1"/>
</dbReference>
<dbReference type="CTD" id="445789"/>
<dbReference type="GO" id="GO:0008284">
    <property type="term" value="P:positive regulation of cell population proliferation"/>
    <property type="evidence" value="ECO:0000318"/>
    <property type="project" value="GO_Central"/>
</dbReference>
<dbReference type="GO" id="GO:0005104">
    <property type="term" value="F:fibroblast growth factor receptor binding"/>
    <property type="evidence" value="ECO:0000318"/>
    <property type="project" value="GO_Central"/>
</dbReference>
<dbReference type="EMBL" id="AB086094">
    <property type="protein sequence ID" value="BAC22066.1"/>
    <property type="molecule type" value="mRNA"/>
</dbReference>
<dbReference type="OMA" id="WYIGIDK"/>
<accession>Q8I6J7</accession>
<evidence type="ECO:0000313" key="5">
    <source>
        <dbReference type="Proteomes" id="UP000008144"/>
    </source>
</evidence>
<protein>
    <submittedName>
        <fullName evidence="3 4">Fibroblast growth factor 3/7/10/22</fullName>
    </submittedName>
</protein>
<dbReference type="GeneID" id="445789"/>
<dbReference type="CDD" id="cd00058">
    <property type="entry name" value="beta-trefoil_FGF"/>
    <property type="match status" value="1"/>
</dbReference>
<dbReference type="InterPro" id="IPR008996">
    <property type="entry name" value="IL1/FGF"/>
</dbReference>
<dbReference type="Proteomes" id="UP000008144">
    <property type="component" value="Unassembled WGS sequence"/>
</dbReference>
<comment type="similarity">
    <text evidence="1">Belongs to the heparin-binding growth factors family.</text>
</comment>
<dbReference type="GO" id="GO:0008083">
    <property type="term" value="F:growth factor activity"/>
    <property type="evidence" value="ECO:0000318"/>
    <property type="project" value="GO_Central"/>
</dbReference>
<dbReference type="Pfam" id="PF00167">
    <property type="entry name" value="FGF"/>
    <property type="match status" value="1"/>
</dbReference>
<dbReference type="Gene3D" id="2.80.10.50">
    <property type="match status" value="1"/>
</dbReference>
<dbReference type="STRING" id="7719.ENSCINP00000032792"/>
<proteinExistence type="evidence at transcript level"/>
<reference evidence="3" key="1">
    <citation type="journal article" date="2002" name="Dev. Genes Evol.">
        <title>Fgf genes in the basal chordate Ciona intestinalis.</title>
        <authorList>
            <person name="Satou Y."/>
            <person name="Imai K.S."/>
            <person name="Satoh N."/>
        </authorList>
    </citation>
    <scope>NUCLEOTIDE SEQUENCE</scope>
</reference>
<evidence type="ECO:0000256" key="1">
    <source>
        <dbReference type="ARBA" id="ARBA00007936"/>
    </source>
</evidence>
<dbReference type="InterPro" id="IPR002209">
    <property type="entry name" value="Fibroblast_GF_fam"/>
</dbReference>
<evidence type="ECO:0000256" key="2">
    <source>
        <dbReference type="SAM" id="MobiDB-lite"/>
    </source>
</evidence>
<dbReference type="InterPro" id="IPR056378">
    <property type="entry name" value="Let-756-like_FGF"/>
</dbReference>